<reference evidence="1 2" key="1">
    <citation type="submission" date="2021-02" db="EMBL/GenBank/DDBJ databases">
        <title>Variation within the Batrachochytrium salamandrivorans European outbreak.</title>
        <authorList>
            <person name="Kelly M."/>
            <person name="Pasmans F."/>
            <person name="Shea T.P."/>
            <person name="Munoz J.F."/>
            <person name="Carranza S."/>
            <person name="Cuomo C.A."/>
            <person name="Martel A."/>
        </authorList>
    </citation>
    <scope>NUCLEOTIDE SEQUENCE [LARGE SCALE GENOMIC DNA]</scope>
    <source>
        <strain evidence="1 2">AMFP18/2</strain>
    </source>
</reference>
<name>A0ABQ8EZC1_9FUNG</name>
<dbReference type="Proteomes" id="UP001648503">
    <property type="component" value="Unassembled WGS sequence"/>
</dbReference>
<comment type="caution">
    <text evidence="1">The sequence shown here is derived from an EMBL/GenBank/DDBJ whole genome shotgun (WGS) entry which is preliminary data.</text>
</comment>
<accession>A0ABQ8EZC1</accession>
<proteinExistence type="predicted"/>
<evidence type="ECO:0000313" key="1">
    <source>
        <dbReference type="EMBL" id="KAH6589274.1"/>
    </source>
</evidence>
<sequence length="155" mass="16929">MSQISIELLEGVTGGIMAPRLRRRVKVDFNSGAGVASVERYIESNEPSAVDGFQLFESGASLSSTAVHSLVNEAVTAFQSLPIEDPPGSIDLYHMDTTIMIEAPGFRWRNTPNQGCSITPTIMEPTSEQLKIFKSFVKRINAFADEHALVEGQLD</sequence>
<protein>
    <submittedName>
        <fullName evidence="1">Uncharacterized protein</fullName>
    </submittedName>
</protein>
<gene>
    <name evidence="1" type="ORF">BASA50_010149</name>
</gene>
<dbReference type="EMBL" id="JAFCIX010000469">
    <property type="protein sequence ID" value="KAH6589274.1"/>
    <property type="molecule type" value="Genomic_DNA"/>
</dbReference>
<keyword evidence="2" id="KW-1185">Reference proteome</keyword>
<organism evidence="1 2">
    <name type="scientific">Batrachochytrium salamandrivorans</name>
    <dbReference type="NCBI Taxonomy" id="1357716"/>
    <lineage>
        <taxon>Eukaryota</taxon>
        <taxon>Fungi</taxon>
        <taxon>Fungi incertae sedis</taxon>
        <taxon>Chytridiomycota</taxon>
        <taxon>Chytridiomycota incertae sedis</taxon>
        <taxon>Chytridiomycetes</taxon>
        <taxon>Rhizophydiales</taxon>
        <taxon>Rhizophydiales incertae sedis</taxon>
        <taxon>Batrachochytrium</taxon>
    </lineage>
</organism>
<evidence type="ECO:0000313" key="2">
    <source>
        <dbReference type="Proteomes" id="UP001648503"/>
    </source>
</evidence>